<dbReference type="Gene3D" id="3.30.9.10">
    <property type="entry name" value="D-Amino Acid Oxidase, subunit A, domain 2"/>
    <property type="match status" value="1"/>
</dbReference>
<dbReference type="GO" id="GO:0016491">
    <property type="term" value="F:oxidoreductase activity"/>
    <property type="evidence" value="ECO:0007669"/>
    <property type="project" value="UniProtKB-KW"/>
</dbReference>
<dbReference type="SUPFAM" id="SSF51905">
    <property type="entry name" value="FAD/NAD(P)-binding domain"/>
    <property type="match status" value="1"/>
</dbReference>
<dbReference type="EMBL" id="AHOT01000023">
    <property type="protein sequence ID" value="EIM14765.1"/>
    <property type="molecule type" value="Genomic_DNA"/>
</dbReference>
<gene>
    <name evidence="3" type="ORF">PchlO6_3315</name>
</gene>
<name>A0AB33WP47_9PSED</name>
<comment type="caution">
    <text evidence="3">The sequence shown here is derived from an EMBL/GenBank/DDBJ whole genome shotgun (WGS) entry which is preliminary data.</text>
</comment>
<evidence type="ECO:0000313" key="3">
    <source>
        <dbReference type="EMBL" id="EIM14765.1"/>
    </source>
</evidence>
<evidence type="ECO:0000313" key="4">
    <source>
        <dbReference type="Proteomes" id="UP000003790"/>
    </source>
</evidence>
<dbReference type="PANTHER" id="PTHR13847:SF281">
    <property type="entry name" value="FAD DEPENDENT OXIDOREDUCTASE DOMAIN-CONTAINING PROTEIN"/>
    <property type="match status" value="1"/>
</dbReference>
<feature type="domain" description="FAD dependent oxidoreductase" evidence="2">
    <location>
        <begin position="42"/>
        <end position="395"/>
    </location>
</feature>
<dbReference type="Gene3D" id="3.50.50.60">
    <property type="entry name" value="FAD/NAD(P)-binding domain"/>
    <property type="match status" value="1"/>
</dbReference>
<dbReference type="AlphaFoldDB" id="A0AB33WP47"/>
<dbReference type="Pfam" id="PF01266">
    <property type="entry name" value="DAO"/>
    <property type="match status" value="1"/>
</dbReference>
<protein>
    <submittedName>
        <fullName evidence="3">FAD dependent oxidoreductase</fullName>
    </submittedName>
</protein>
<organism evidence="3 4">
    <name type="scientific">Pseudomonas chlororaphis O6</name>
    <dbReference type="NCBI Taxonomy" id="1037915"/>
    <lineage>
        <taxon>Bacteria</taxon>
        <taxon>Pseudomonadati</taxon>
        <taxon>Pseudomonadota</taxon>
        <taxon>Gammaproteobacteria</taxon>
        <taxon>Pseudomonadales</taxon>
        <taxon>Pseudomonadaceae</taxon>
        <taxon>Pseudomonas</taxon>
    </lineage>
</organism>
<accession>A0AB33WP47</accession>
<sequence>MNQHSHVQHTRSYYAASANALPDYPPLNTDLNADLNADLSADVCVIGGGFTGVNTAIELAQRGLSVILLEARRIGWGASGRNGGQLIRGIGHDVSGFARYVGAEGVRYLEQAGIDSVALVGQRVREHGIDCDLRWGFCELANTPAQFAAFQAEQEHLAALGYVHETRLVAPQDMAQVVASSRYAGGLVDMGSGHLHPLNLVLGEAALAQSLGVRIFEQSPVLELIHGDSVQVRCASGTVRAGSLVLACNAHLDDLEPRLSGKVLPAGSYIVATEPLAPALAAELIPQNLALCDQKVGLDYYRLSADRRLLFGGACHYSGRDPADIGAYMRPKLLKVFPQLEHVHIDYQWGGKIGITANRFPQVGRLRQYPNVYYAQGYSGHGVNVTHWTARLLAEAIHAGHSRGLDIFRAVPHMTFPGGPALRAPLLALGMLWHRLREVLG</sequence>
<evidence type="ECO:0000259" key="2">
    <source>
        <dbReference type="Pfam" id="PF01266"/>
    </source>
</evidence>
<dbReference type="InterPro" id="IPR036188">
    <property type="entry name" value="FAD/NAD-bd_sf"/>
</dbReference>
<reference evidence="3 4" key="1">
    <citation type="journal article" date="2012" name="PLoS Genet.">
        <title>Comparative Genomics of Plant-Associated Pseudomonas spp.: Insights into Diversity and Inheritance of Traits Involved in Multitrophic Interactions.</title>
        <authorList>
            <person name="Loper J.E."/>
            <person name="Hassan K.A."/>
            <person name="Mavrodi D.V."/>
            <person name="Davis E.W.II."/>
            <person name="Lim C.K."/>
            <person name="Shaffer B.T."/>
            <person name="Elbourne L.D."/>
            <person name="Stockwell V.O."/>
            <person name="Hartney S.L."/>
            <person name="Breakwell K."/>
            <person name="Henkels M.D."/>
            <person name="Tetu S.G."/>
            <person name="Rangel L.I."/>
            <person name="Kidarsa T.A."/>
            <person name="Wilson N.L."/>
            <person name="van de Mortel J.E."/>
            <person name="Song C."/>
            <person name="Blumhagen R."/>
            <person name="Radune D."/>
            <person name="Hostetler J.B."/>
            <person name="Brinkac L.M."/>
            <person name="Durkin A.S."/>
            <person name="Kluepfel D.A."/>
            <person name="Wechter W.P."/>
            <person name="Anderson A.J."/>
            <person name="Kim Y.C."/>
            <person name="Pierson L.S.III."/>
            <person name="Pierson E.A."/>
            <person name="Lindow S.E."/>
            <person name="Kobayashi D.Y."/>
            <person name="Raaijmakers J.M."/>
            <person name="Weller D.M."/>
            <person name="Thomashow L.S."/>
            <person name="Allen A.E."/>
            <person name="Paulsen I.T."/>
        </authorList>
    </citation>
    <scope>NUCLEOTIDE SEQUENCE [LARGE SCALE GENOMIC DNA]</scope>
    <source>
        <strain evidence="3 4">O6</strain>
    </source>
</reference>
<dbReference type="PANTHER" id="PTHR13847">
    <property type="entry name" value="SARCOSINE DEHYDROGENASE-RELATED"/>
    <property type="match status" value="1"/>
</dbReference>
<keyword evidence="1" id="KW-0560">Oxidoreductase</keyword>
<proteinExistence type="predicted"/>
<dbReference type="GO" id="GO:0005737">
    <property type="term" value="C:cytoplasm"/>
    <property type="evidence" value="ECO:0007669"/>
    <property type="project" value="TreeGrafter"/>
</dbReference>
<dbReference type="InterPro" id="IPR006076">
    <property type="entry name" value="FAD-dep_OxRdtase"/>
</dbReference>
<dbReference type="RefSeq" id="WP_009049151.1">
    <property type="nucleotide sequence ID" value="NZ_CM001490.1"/>
</dbReference>
<evidence type="ECO:0000256" key="1">
    <source>
        <dbReference type="ARBA" id="ARBA00023002"/>
    </source>
</evidence>
<dbReference type="Proteomes" id="UP000003790">
    <property type="component" value="Chromosome"/>
</dbReference>